<keyword evidence="1" id="KW-0479">Metal-binding</keyword>
<keyword evidence="2" id="KW-0862">Zinc</keyword>
<keyword evidence="3" id="KW-0805">Transcription regulation</keyword>
<dbReference type="PANTHER" id="PTHR36206">
    <property type="entry name" value="ASPERCRYPTIN BIOSYNTHESIS CLUSTER-SPECIFIC TRANSCRIPTION REGULATOR ATNN-RELATED"/>
    <property type="match status" value="1"/>
</dbReference>
<evidence type="ECO:0000256" key="2">
    <source>
        <dbReference type="ARBA" id="ARBA00022833"/>
    </source>
</evidence>
<sequence>MSILPRLASTSPQTPGPTTPPTNLHFSTTALERSVFDFFRIRMADPIDIMSPAKGWVQQALQLSLVSKAVFHGIAALSSANLAIASVSHAAFTGLTRPEMHNEALIQYSKAIAALHVQIRRVLEDQAPVEPVLLACILLMCFELHAENSSMALRHLLLGRRIAYKHLNARARSLASPVQRSNALEQLANAFDKLSFGSTLAENESIVETTPDSREQISEVTLHAPSNPLVNAWAQLDRLIDASTQLRRELYRLADREVVASYGDSLDKETRYCLATCTSRVVKAGSTVLTGIRNLLKAHDQWKTAFARHFASPDPQTTRAFQLLQVRHWTSLFTLATCRETHETTTDQFEPDFSRTVDLAQRYLAPWTAPFRPVKPRSMYGNGQDDRFCLEDGILPALYLIALKSRTSSTRHRAVEIMADANRREGIGSSTITAQIAGNIVRIEEDRARALTGSSCGDLDCGQVPEATRLADITRAAGDDLNRPVCRLVCARYLHESDGGIEVVEYLSKGPCYPYTKCAGHCLTGFNFEKSKGEVRYALPGLMRLGDTG</sequence>
<feature type="region of interest" description="Disordered" evidence="7">
    <location>
        <begin position="1"/>
        <end position="24"/>
    </location>
</feature>
<gene>
    <name evidence="8" type="ORF">WHR41_02493</name>
</gene>
<dbReference type="GeneID" id="96003937"/>
<evidence type="ECO:0000256" key="3">
    <source>
        <dbReference type="ARBA" id="ARBA00023015"/>
    </source>
</evidence>
<evidence type="ECO:0000256" key="5">
    <source>
        <dbReference type="ARBA" id="ARBA00023163"/>
    </source>
</evidence>
<accession>A0AB34KZJ2</accession>
<keyword evidence="5" id="KW-0804">Transcription</keyword>
<dbReference type="Proteomes" id="UP000803884">
    <property type="component" value="Unassembled WGS sequence"/>
</dbReference>
<keyword evidence="9" id="KW-1185">Reference proteome</keyword>
<keyword evidence="4" id="KW-0238">DNA-binding</keyword>
<protein>
    <recommendedName>
        <fullName evidence="10">C6 zinc finger domain protein</fullName>
    </recommendedName>
</protein>
<proteinExistence type="predicted"/>
<evidence type="ECO:0000256" key="7">
    <source>
        <dbReference type="SAM" id="MobiDB-lite"/>
    </source>
</evidence>
<dbReference type="InterPro" id="IPR021858">
    <property type="entry name" value="Fun_TF"/>
</dbReference>
<organism evidence="8 9">
    <name type="scientific">Cladosporium halotolerans</name>
    <dbReference type="NCBI Taxonomy" id="1052096"/>
    <lineage>
        <taxon>Eukaryota</taxon>
        <taxon>Fungi</taxon>
        <taxon>Dikarya</taxon>
        <taxon>Ascomycota</taxon>
        <taxon>Pezizomycotina</taxon>
        <taxon>Dothideomycetes</taxon>
        <taxon>Dothideomycetidae</taxon>
        <taxon>Cladosporiales</taxon>
        <taxon>Cladosporiaceae</taxon>
        <taxon>Cladosporium</taxon>
    </lineage>
</organism>
<evidence type="ECO:0000313" key="8">
    <source>
        <dbReference type="EMBL" id="KAL1588700.1"/>
    </source>
</evidence>
<dbReference type="InterPro" id="IPR052360">
    <property type="entry name" value="Transcr_Regulatory_Proteins"/>
</dbReference>
<comment type="caution">
    <text evidence="8">The sequence shown here is derived from an EMBL/GenBank/DDBJ whole genome shotgun (WGS) entry which is preliminary data.</text>
</comment>
<evidence type="ECO:0000256" key="1">
    <source>
        <dbReference type="ARBA" id="ARBA00022723"/>
    </source>
</evidence>
<evidence type="ECO:0000256" key="6">
    <source>
        <dbReference type="ARBA" id="ARBA00023242"/>
    </source>
</evidence>
<dbReference type="GO" id="GO:0003677">
    <property type="term" value="F:DNA binding"/>
    <property type="evidence" value="ECO:0007669"/>
    <property type="project" value="UniProtKB-KW"/>
</dbReference>
<dbReference type="GO" id="GO:0046872">
    <property type="term" value="F:metal ion binding"/>
    <property type="evidence" value="ECO:0007669"/>
    <property type="project" value="UniProtKB-KW"/>
</dbReference>
<dbReference type="EMBL" id="JAAQHG020000006">
    <property type="protein sequence ID" value="KAL1588700.1"/>
    <property type="molecule type" value="Genomic_DNA"/>
</dbReference>
<evidence type="ECO:0000313" key="9">
    <source>
        <dbReference type="Proteomes" id="UP000803884"/>
    </source>
</evidence>
<name>A0AB34KZJ2_9PEZI</name>
<evidence type="ECO:0000256" key="4">
    <source>
        <dbReference type="ARBA" id="ARBA00023125"/>
    </source>
</evidence>
<evidence type="ECO:0008006" key="10">
    <source>
        <dbReference type="Google" id="ProtNLM"/>
    </source>
</evidence>
<dbReference type="Pfam" id="PF11951">
    <property type="entry name" value="Fungal_trans_2"/>
    <property type="match status" value="1"/>
</dbReference>
<reference evidence="8 9" key="1">
    <citation type="journal article" date="2020" name="Microbiol. Resour. Announc.">
        <title>Draft Genome Sequence of a Cladosporium Species Isolated from the Mesophotic Ascidian Didemnum maculosum.</title>
        <authorList>
            <person name="Gioti A."/>
            <person name="Siaperas R."/>
            <person name="Nikolaivits E."/>
            <person name="Le Goff G."/>
            <person name="Ouazzani J."/>
            <person name="Kotoulas G."/>
            <person name="Topakas E."/>
        </authorList>
    </citation>
    <scope>NUCLEOTIDE SEQUENCE [LARGE SCALE GENOMIC DNA]</scope>
    <source>
        <strain evidence="8 9">TM138-S3</strain>
    </source>
</reference>
<dbReference type="PANTHER" id="PTHR36206:SF12">
    <property type="entry name" value="ASPERCRYPTIN BIOSYNTHESIS CLUSTER-SPECIFIC TRANSCRIPTION REGULATOR ATNN-RELATED"/>
    <property type="match status" value="1"/>
</dbReference>
<dbReference type="AlphaFoldDB" id="A0AB34KZJ2"/>
<dbReference type="RefSeq" id="XP_069231805.1">
    <property type="nucleotide sequence ID" value="XM_069371099.1"/>
</dbReference>
<keyword evidence="6" id="KW-0539">Nucleus</keyword>